<protein>
    <submittedName>
        <fullName evidence="1">Uncharacterized protein</fullName>
    </submittedName>
</protein>
<dbReference type="EMBL" id="AP025292">
    <property type="protein sequence ID" value="BDC99467.1"/>
    <property type="molecule type" value="Genomic_DNA"/>
</dbReference>
<gene>
    <name evidence="1" type="ORF">PEPS_17480</name>
</gene>
<proteinExistence type="predicted"/>
<evidence type="ECO:0000313" key="1">
    <source>
        <dbReference type="EMBL" id="BDC99467.1"/>
    </source>
</evidence>
<sequence>MSANEPNNIQQVLKSPPCGALRIDDLIDQEVKIDQINARIRDLGTFLNNADVSKKPTFRQYQLLKNVRQEIGVMKDYLLITKMMAGV</sequence>
<reference evidence="1 2" key="1">
    <citation type="submission" date="2021-12" db="EMBL/GenBank/DDBJ databases">
        <title>Genome sequencing of bacteria with rrn-lacking chromosome and rrn-plasmid.</title>
        <authorList>
            <person name="Anda M."/>
            <person name="Iwasaki W."/>
        </authorList>
    </citation>
    <scope>NUCLEOTIDE SEQUENCE [LARGE SCALE GENOMIC DNA]</scope>
    <source>
        <strain evidence="1 2">NBRC 101262</strain>
    </source>
</reference>
<accession>A0ABM7VEW3</accession>
<organism evidence="1 2">
    <name type="scientific">Persicobacter psychrovividus</name>
    <dbReference type="NCBI Taxonomy" id="387638"/>
    <lineage>
        <taxon>Bacteria</taxon>
        <taxon>Pseudomonadati</taxon>
        <taxon>Bacteroidota</taxon>
        <taxon>Cytophagia</taxon>
        <taxon>Cytophagales</taxon>
        <taxon>Persicobacteraceae</taxon>
        <taxon>Persicobacter</taxon>
    </lineage>
</organism>
<evidence type="ECO:0000313" key="2">
    <source>
        <dbReference type="Proteomes" id="UP001354989"/>
    </source>
</evidence>
<name>A0ABM7VEW3_9BACT</name>
<dbReference type="Proteomes" id="UP001354989">
    <property type="component" value="Chromosome"/>
</dbReference>
<dbReference type="RefSeq" id="WP_332919013.1">
    <property type="nucleotide sequence ID" value="NZ_AP025292.1"/>
</dbReference>
<keyword evidence="2" id="KW-1185">Reference proteome</keyword>